<protein>
    <submittedName>
        <fullName evidence="1">Uncharacterized protein</fullName>
    </submittedName>
</protein>
<keyword evidence="2" id="KW-1185">Reference proteome</keyword>
<evidence type="ECO:0000313" key="1">
    <source>
        <dbReference type="EMBL" id="EET81679.1"/>
    </source>
</evidence>
<proteinExistence type="predicted"/>
<evidence type="ECO:0000313" key="2">
    <source>
        <dbReference type="Proteomes" id="UP000018419"/>
    </source>
</evidence>
<organism evidence="1 2">
    <name type="scientific">Acinetobacter radioresistens SK82</name>
    <dbReference type="NCBI Taxonomy" id="596318"/>
    <lineage>
        <taxon>Bacteria</taxon>
        <taxon>Pseudomonadati</taxon>
        <taxon>Pseudomonadota</taxon>
        <taxon>Gammaproteobacteria</taxon>
        <taxon>Moraxellales</taxon>
        <taxon>Moraxellaceae</taxon>
        <taxon>Acinetobacter</taxon>
    </lineage>
</organism>
<dbReference type="EMBL" id="ACVR01000065">
    <property type="protein sequence ID" value="EET81679.1"/>
    <property type="molecule type" value="Genomic_DNA"/>
</dbReference>
<dbReference type="Proteomes" id="UP000018419">
    <property type="component" value="Unassembled WGS sequence"/>
</dbReference>
<gene>
    <name evidence="1" type="ORF">ACIRA0001_1843</name>
</gene>
<name>A0ABP2GJ13_ACIRA</name>
<reference evidence="1 2" key="1">
    <citation type="submission" date="2009-07" db="EMBL/GenBank/DDBJ databases">
        <authorList>
            <person name="Madupu R."/>
            <person name="Durkin A.S."/>
            <person name="Torralba M."/>
            <person name="Methe B."/>
            <person name="Sutton G.G."/>
            <person name="Strausberg R.L."/>
            <person name="Nelson K.E."/>
        </authorList>
    </citation>
    <scope>NUCLEOTIDE SEQUENCE [LARGE SCALE GENOMIC DNA]</scope>
    <source>
        <strain evidence="1 2">SK82</strain>
    </source>
</reference>
<sequence length="42" mass="4908">MESLPREAHDESLSPCQVHFQAKLRHEDALRHLQQISWNGLV</sequence>
<accession>A0ABP2GJ13</accession>
<comment type="caution">
    <text evidence="1">The sequence shown here is derived from an EMBL/GenBank/DDBJ whole genome shotgun (WGS) entry which is preliminary data.</text>
</comment>